<reference evidence="1 2" key="1">
    <citation type="journal article" date="2018" name="J. Invertebr. Pathol.">
        <title>New genotyping method for the causative agent of crayfish plague (Aphanomyces astaci) based on whole genome data.</title>
        <authorList>
            <person name="Minardi D."/>
            <person name="Studholme D.J."/>
            <person name="van der Giezen M."/>
            <person name="Pretto T."/>
            <person name="Oidtmann B."/>
        </authorList>
    </citation>
    <scope>NUCLEOTIDE SEQUENCE [LARGE SCALE GENOMIC DNA]</scope>
    <source>
        <strain evidence="1 2">KB13</strain>
    </source>
</reference>
<accession>A0A9X8E8W2</accession>
<name>A0A9X8E8W2_APHAT</name>
<evidence type="ECO:0008006" key="3">
    <source>
        <dbReference type="Google" id="ProtNLM"/>
    </source>
</evidence>
<dbReference type="AlphaFoldDB" id="A0A9X8E8W2"/>
<dbReference type="Proteomes" id="UP000275652">
    <property type="component" value="Unassembled WGS sequence"/>
</dbReference>
<evidence type="ECO:0000313" key="1">
    <source>
        <dbReference type="EMBL" id="RLO11789.1"/>
    </source>
</evidence>
<proteinExistence type="predicted"/>
<dbReference type="EMBL" id="QUTI01015095">
    <property type="protein sequence ID" value="RLO11789.1"/>
    <property type="molecule type" value="Genomic_DNA"/>
</dbReference>
<protein>
    <recommendedName>
        <fullName evidence="3">DDE-1 domain-containing protein</fullName>
    </recommendedName>
</protein>
<gene>
    <name evidence="1" type="ORF">DYB28_011002</name>
</gene>
<comment type="caution">
    <text evidence="1">The sequence shown here is derived from an EMBL/GenBank/DDBJ whole genome shotgun (WGS) entry which is preliminary data.</text>
</comment>
<sequence length="196" mass="22244">MNQRVWSYYLREVLMPDIDCPSVVLADNLKCHVSKKSYKILEDELFSAAYLQPLPANTTSVLQPLDVGVMGPFKQMCLFVDGSPHALDGFYLDIPIDLQGQLDERLLFEAMPRLEPHFLWGSYNSVSATSSLAGARYRLHFLGSDIPSSMLVGDRMVEEFVFRGRCLRVYGRGRFFRDHQLVRINLDGPTPPDNLA</sequence>
<evidence type="ECO:0000313" key="2">
    <source>
        <dbReference type="Proteomes" id="UP000275652"/>
    </source>
</evidence>
<organism evidence="1 2">
    <name type="scientific">Aphanomyces astaci</name>
    <name type="common">Crayfish plague agent</name>
    <dbReference type="NCBI Taxonomy" id="112090"/>
    <lineage>
        <taxon>Eukaryota</taxon>
        <taxon>Sar</taxon>
        <taxon>Stramenopiles</taxon>
        <taxon>Oomycota</taxon>
        <taxon>Saprolegniomycetes</taxon>
        <taxon>Saprolegniales</taxon>
        <taxon>Verrucalvaceae</taxon>
        <taxon>Aphanomyces</taxon>
    </lineage>
</organism>